<protein>
    <recommendedName>
        <fullName evidence="7">Palmitoyltransferase</fullName>
        <ecNumber evidence="7">2.3.1.225</ecNumber>
    </recommendedName>
</protein>
<accession>A0AAD1X868</accession>
<comment type="subcellular location">
    <subcellularLocation>
        <location evidence="1">Membrane</location>
        <topology evidence="1">Multi-pass membrane protein</topology>
    </subcellularLocation>
</comment>
<organism evidence="10 11">
    <name type="scientific">Euplotes crassus</name>
    <dbReference type="NCBI Taxonomy" id="5936"/>
    <lineage>
        <taxon>Eukaryota</taxon>
        <taxon>Sar</taxon>
        <taxon>Alveolata</taxon>
        <taxon>Ciliophora</taxon>
        <taxon>Intramacronucleata</taxon>
        <taxon>Spirotrichea</taxon>
        <taxon>Hypotrichia</taxon>
        <taxon>Euplotida</taxon>
        <taxon>Euplotidae</taxon>
        <taxon>Moneuplotes</taxon>
    </lineage>
</organism>
<dbReference type="AlphaFoldDB" id="A0AAD1X868"/>
<evidence type="ECO:0000256" key="5">
    <source>
        <dbReference type="ARBA" id="ARBA00023136"/>
    </source>
</evidence>
<feature type="transmembrane region" description="Helical" evidence="7">
    <location>
        <begin position="477"/>
        <end position="502"/>
    </location>
</feature>
<evidence type="ECO:0000256" key="6">
    <source>
        <dbReference type="ARBA" id="ARBA00023315"/>
    </source>
</evidence>
<evidence type="ECO:0000256" key="4">
    <source>
        <dbReference type="ARBA" id="ARBA00022989"/>
    </source>
</evidence>
<comment type="catalytic activity">
    <reaction evidence="7">
        <text>L-cysteinyl-[protein] + hexadecanoyl-CoA = S-hexadecanoyl-L-cysteinyl-[protein] + CoA</text>
        <dbReference type="Rhea" id="RHEA:36683"/>
        <dbReference type="Rhea" id="RHEA-COMP:10131"/>
        <dbReference type="Rhea" id="RHEA-COMP:11032"/>
        <dbReference type="ChEBI" id="CHEBI:29950"/>
        <dbReference type="ChEBI" id="CHEBI:57287"/>
        <dbReference type="ChEBI" id="CHEBI:57379"/>
        <dbReference type="ChEBI" id="CHEBI:74151"/>
        <dbReference type="EC" id="2.3.1.225"/>
    </reaction>
</comment>
<evidence type="ECO:0000256" key="8">
    <source>
        <dbReference type="SAM" id="MobiDB-lite"/>
    </source>
</evidence>
<dbReference type="Proteomes" id="UP001295684">
    <property type="component" value="Unassembled WGS sequence"/>
</dbReference>
<dbReference type="PROSITE" id="PS50216">
    <property type="entry name" value="DHHC"/>
    <property type="match status" value="1"/>
</dbReference>
<keyword evidence="11" id="KW-1185">Reference proteome</keyword>
<feature type="region of interest" description="Disordered" evidence="8">
    <location>
        <begin position="1"/>
        <end position="57"/>
    </location>
</feature>
<gene>
    <name evidence="10" type="ORF">ECRASSUSDP1_LOCUS3664</name>
</gene>
<feature type="compositionally biased region" description="Basic and acidic residues" evidence="8">
    <location>
        <begin position="363"/>
        <end position="372"/>
    </location>
</feature>
<keyword evidence="2 7" id="KW-0808">Transferase</keyword>
<dbReference type="EMBL" id="CAMPGE010003507">
    <property type="protein sequence ID" value="CAI2362342.1"/>
    <property type="molecule type" value="Genomic_DNA"/>
</dbReference>
<dbReference type="PANTHER" id="PTHR12246">
    <property type="entry name" value="PALMITOYLTRANSFERASE ZDHHC16"/>
    <property type="match status" value="1"/>
</dbReference>
<evidence type="ECO:0000256" key="3">
    <source>
        <dbReference type="ARBA" id="ARBA00022692"/>
    </source>
</evidence>
<dbReference type="GO" id="GO:0019706">
    <property type="term" value="F:protein-cysteine S-palmitoyltransferase activity"/>
    <property type="evidence" value="ECO:0007669"/>
    <property type="project" value="UniProtKB-EC"/>
</dbReference>
<keyword evidence="5 7" id="KW-0472">Membrane</keyword>
<evidence type="ECO:0000259" key="9">
    <source>
        <dbReference type="Pfam" id="PF01529"/>
    </source>
</evidence>
<feature type="compositionally biased region" description="Polar residues" evidence="8">
    <location>
        <begin position="1"/>
        <end position="10"/>
    </location>
</feature>
<evidence type="ECO:0000256" key="7">
    <source>
        <dbReference type="RuleBase" id="RU079119"/>
    </source>
</evidence>
<feature type="region of interest" description="Disordered" evidence="8">
    <location>
        <begin position="346"/>
        <end position="372"/>
    </location>
</feature>
<dbReference type="InterPro" id="IPR001594">
    <property type="entry name" value="Palmitoyltrfase_DHHC"/>
</dbReference>
<evidence type="ECO:0000313" key="10">
    <source>
        <dbReference type="EMBL" id="CAI2362342.1"/>
    </source>
</evidence>
<feature type="transmembrane region" description="Helical" evidence="7">
    <location>
        <begin position="447"/>
        <end position="465"/>
    </location>
</feature>
<dbReference type="GO" id="GO:0016020">
    <property type="term" value="C:membrane"/>
    <property type="evidence" value="ECO:0007669"/>
    <property type="project" value="UniProtKB-SubCell"/>
</dbReference>
<comment type="caution">
    <text evidence="10">The sequence shown here is derived from an EMBL/GenBank/DDBJ whole genome shotgun (WGS) entry which is preliminary data.</text>
</comment>
<feature type="transmembrane region" description="Helical" evidence="7">
    <location>
        <begin position="191"/>
        <end position="212"/>
    </location>
</feature>
<dbReference type="EC" id="2.3.1.225" evidence="7"/>
<comment type="similarity">
    <text evidence="7">Belongs to the DHHC palmitoyltransferase family.</text>
</comment>
<keyword evidence="4 7" id="KW-1133">Transmembrane helix</keyword>
<name>A0AAD1X868_EUPCR</name>
<keyword evidence="3 7" id="KW-0812">Transmembrane</keyword>
<evidence type="ECO:0000313" key="11">
    <source>
        <dbReference type="Proteomes" id="UP001295684"/>
    </source>
</evidence>
<comment type="domain">
    <text evidence="7">The DHHC domain is required for palmitoyltransferase activity.</text>
</comment>
<feature type="compositionally biased region" description="Acidic residues" evidence="8">
    <location>
        <begin position="352"/>
        <end position="362"/>
    </location>
</feature>
<dbReference type="Pfam" id="PF01529">
    <property type="entry name" value="DHHC"/>
    <property type="match status" value="1"/>
</dbReference>
<sequence length="580" mass="67812">METNEQNTLIKSEDGLVEPQNDDPDQHESNQILQPRKGLPVDGSTGGCAAHLSQKEENKAFRPSLEIRRQGDLHIENEDRRTQPNKFAGYDVANTVPEVERRDEIIHNLKLDDLGEKSTFRDSLRVFCLNLKSVLPMVIAILIIYFVSLVYIFTYCVPLVFEDWNDWSYFFYEDKDKIPGVRKLPKSIQCVIAGVMVFLFLIINISFFRAAFTSPGSLKRSEEWSLREDCLAMFMPEERLQKDDILSLNPSDFLKDPKEIVQAKNSTRYLKKANKLKYFVMEKPWNLVKKDFFNRTQSCIIKAIDSTDTTFKLRKRLREIRGEKGPFRDLKDHDEDTDDALSEIEEQKDQFEDTPSENESEPFLDKSKEDPKELNRKEDNIFPIFRSTYEKKSQTEVRVCLKCLISKPDRCHHCSVCNACILAMDHHCPWLNNCVGLRNYKYFFNTIFYNMISAIIFCGTYWEVLGKLIDDPDTNILILYMCCLAFILGIIFVIVLIGFISLHIRFLFTNYTTLEYCEKKRGNISTWQTSPYYSPNWRYNLSCKLGFDSILYWFIPLAPTLPRDQGYHYKVYKNTGRSNT</sequence>
<keyword evidence="6 7" id="KW-0012">Acyltransferase</keyword>
<reference evidence="10" key="1">
    <citation type="submission" date="2023-07" db="EMBL/GenBank/DDBJ databases">
        <authorList>
            <consortium name="AG Swart"/>
            <person name="Singh M."/>
            <person name="Singh A."/>
            <person name="Seah K."/>
            <person name="Emmerich C."/>
        </authorList>
    </citation>
    <scope>NUCLEOTIDE SEQUENCE</scope>
    <source>
        <strain evidence="10">DP1</strain>
    </source>
</reference>
<feature type="domain" description="Palmitoyltransferase DHHC" evidence="9">
    <location>
        <begin position="396"/>
        <end position="519"/>
    </location>
</feature>
<evidence type="ECO:0000256" key="2">
    <source>
        <dbReference type="ARBA" id="ARBA00022679"/>
    </source>
</evidence>
<feature type="transmembrane region" description="Helical" evidence="7">
    <location>
        <begin position="134"/>
        <end position="161"/>
    </location>
</feature>
<dbReference type="InterPro" id="IPR039859">
    <property type="entry name" value="PFA4/ZDH16/20/ERF2-like"/>
</dbReference>
<proteinExistence type="inferred from homology"/>
<evidence type="ECO:0000256" key="1">
    <source>
        <dbReference type="ARBA" id="ARBA00004141"/>
    </source>
</evidence>